<protein>
    <submittedName>
        <fullName evidence="4">Hydrolase TatD</fullName>
    </submittedName>
</protein>
<dbReference type="GO" id="GO:0005829">
    <property type="term" value="C:cytosol"/>
    <property type="evidence" value="ECO:0007669"/>
    <property type="project" value="TreeGrafter"/>
</dbReference>
<evidence type="ECO:0000313" key="5">
    <source>
        <dbReference type="Proteomes" id="UP000228777"/>
    </source>
</evidence>
<proteinExistence type="predicted"/>
<gene>
    <name evidence="4" type="ORF">COS93_02565</name>
</gene>
<comment type="caution">
    <text evidence="4">The sequence shown here is derived from an EMBL/GenBank/DDBJ whole genome shotgun (WGS) entry which is preliminary data.</text>
</comment>
<evidence type="ECO:0000256" key="2">
    <source>
        <dbReference type="ARBA" id="ARBA00022801"/>
    </source>
</evidence>
<dbReference type="PROSITE" id="PS01137">
    <property type="entry name" value="TATD_1"/>
    <property type="match status" value="1"/>
</dbReference>
<dbReference type="PANTHER" id="PTHR46124:SF2">
    <property type="entry name" value="D-AMINOACYL-TRNA DEACYLASE"/>
    <property type="match status" value="1"/>
</dbReference>
<feature type="binding site" evidence="3">
    <location>
        <position position="206"/>
    </location>
    <ligand>
        <name>a divalent metal cation</name>
        <dbReference type="ChEBI" id="CHEBI:60240"/>
        <label>1</label>
    </ligand>
</feature>
<dbReference type="Pfam" id="PF01026">
    <property type="entry name" value="TatD_DNase"/>
    <property type="match status" value="1"/>
</dbReference>
<keyword evidence="1 3" id="KW-0479">Metal-binding</keyword>
<feature type="binding site" evidence="3">
    <location>
        <position position="8"/>
    </location>
    <ligand>
        <name>a divalent metal cation</name>
        <dbReference type="ChEBI" id="CHEBI:60240"/>
        <label>1</label>
    </ligand>
</feature>
<feature type="binding site" evidence="3">
    <location>
        <position position="6"/>
    </location>
    <ligand>
        <name>a divalent metal cation</name>
        <dbReference type="ChEBI" id="CHEBI:60240"/>
        <label>1</label>
    </ligand>
</feature>
<dbReference type="AlphaFoldDB" id="A0A2M6Z285"/>
<dbReference type="InterPro" id="IPR001130">
    <property type="entry name" value="TatD-like"/>
</dbReference>
<dbReference type="GO" id="GO:0004536">
    <property type="term" value="F:DNA nuclease activity"/>
    <property type="evidence" value="ECO:0007669"/>
    <property type="project" value="InterPro"/>
</dbReference>
<feature type="binding site" evidence="3">
    <location>
        <position position="134"/>
    </location>
    <ligand>
        <name>a divalent metal cation</name>
        <dbReference type="ChEBI" id="CHEBI:60240"/>
        <label>2</label>
    </ligand>
</feature>
<dbReference type="CDD" id="cd01310">
    <property type="entry name" value="TatD_DNAse"/>
    <property type="match status" value="1"/>
</dbReference>
<evidence type="ECO:0000256" key="1">
    <source>
        <dbReference type="ARBA" id="ARBA00022723"/>
    </source>
</evidence>
<dbReference type="NCBIfam" id="TIGR00010">
    <property type="entry name" value="YchF/TatD family DNA exonuclease"/>
    <property type="match status" value="1"/>
</dbReference>
<dbReference type="PIRSF" id="PIRSF005902">
    <property type="entry name" value="DNase_TatD"/>
    <property type="match status" value="1"/>
</dbReference>
<dbReference type="GO" id="GO:0046872">
    <property type="term" value="F:metal ion binding"/>
    <property type="evidence" value="ECO:0007669"/>
    <property type="project" value="UniProtKB-KW"/>
</dbReference>
<reference evidence="5" key="1">
    <citation type="submission" date="2017-09" db="EMBL/GenBank/DDBJ databases">
        <title>Depth-based differentiation of microbial function through sediment-hosted aquifers and enrichment of novel symbionts in the deep terrestrial subsurface.</title>
        <authorList>
            <person name="Probst A.J."/>
            <person name="Ladd B."/>
            <person name="Jarett J.K."/>
            <person name="Geller-Mcgrath D.E."/>
            <person name="Sieber C.M.K."/>
            <person name="Emerson J.B."/>
            <person name="Anantharaman K."/>
            <person name="Thomas B.C."/>
            <person name="Malmstrom R."/>
            <person name="Stieglmeier M."/>
            <person name="Klingl A."/>
            <person name="Woyke T."/>
            <person name="Ryan C.M."/>
            <person name="Banfield J.F."/>
        </authorList>
    </citation>
    <scope>NUCLEOTIDE SEQUENCE [LARGE SCALE GENOMIC DNA]</scope>
</reference>
<feature type="binding site" evidence="3">
    <location>
        <position position="99"/>
    </location>
    <ligand>
        <name>a divalent metal cation</name>
        <dbReference type="ChEBI" id="CHEBI:60240"/>
        <label>1</label>
    </ligand>
</feature>
<feature type="binding site" evidence="3">
    <location>
        <position position="159"/>
    </location>
    <ligand>
        <name>a divalent metal cation</name>
        <dbReference type="ChEBI" id="CHEBI:60240"/>
        <label>2</label>
    </ligand>
</feature>
<evidence type="ECO:0000256" key="3">
    <source>
        <dbReference type="PIRSR" id="PIRSR005902-1"/>
    </source>
</evidence>
<dbReference type="SUPFAM" id="SSF51556">
    <property type="entry name" value="Metallo-dependent hydrolases"/>
    <property type="match status" value="1"/>
</dbReference>
<dbReference type="GO" id="GO:0016788">
    <property type="term" value="F:hydrolase activity, acting on ester bonds"/>
    <property type="evidence" value="ECO:0007669"/>
    <property type="project" value="InterPro"/>
</dbReference>
<dbReference type="InterPro" id="IPR015991">
    <property type="entry name" value="TatD/YcfH-like"/>
</dbReference>
<dbReference type="InterPro" id="IPR032466">
    <property type="entry name" value="Metal_Hydrolase"/>
</dbReference>
<organism evidence="4 5">
    <name type="scientific">bacterium (Candidatus Gribaldobacteria) CG07_land_8_20_14_0_80_33_18</name>
    <dbReference type="NCBI Taxonomy" id="2014272"/>
    <lineage>
        <taxon>Bacteria</taxon>
        <taxon>Candidatus Gribaldobacteria</taxon>
    </lineage>
</organism>
<dbReference type="EMBL" id="PEWP01000052">
    <property type="protein sequence ID" value="PIU46437.1"/>
    <property type="molecule type" value="Genomic_DNA"/>
</dbReference>
<sequence length="257" mass="29385">MLIDTHAHLNLKAFKEDWEKIAKRALENKVFLINVGTNYKNSEKAVEIAKKFKEGVYAAIGFHPTNIDSKREFDYEKFEKLARSASSGQAKSKVVAIGEIGLDYLDKKFKEKQKEIFLKQLKLGKELNLPIIFHCRKAHEDLIDILKINPALAGRGVIHCFTGNWNQAKEYLEMGFYLGFNGIIFKLNLDEIIKKTPLDKILIETDCPFLTPPNFPGKRNNPLAVKLVAEKIAEIKNLNYEEIVKATTENAKKLFNF</sequence>
<dbReference type="PANTHER" id="PTHR46124">
    <property type="entry name" value="D-AMINOACYL-TRNA DEACYLASE"/>
    <property type="match status" value="1"/>
</dbReference>
<accession>A0A2M6Z285</accession>
<dbReference type="InterPro" id="IPR018228">
    <property type="entry name" value="DNase_TatD-rel_CS"/>
</dbReference>
<evidence type="ECO:0000313" key="4">
    <source>
        <dbReference type="EMBL" id="PIU46437.1"/>
    </source>
</evidence>
<keyword evidence="2 4" id="KW-0378">Hydrolase</keyword>
<dbReference type="Proteomes" id="UP000228777">
    <property type="component" value="Unassembled WGS sequence"/>
</dbReference>
<dbReference type="FunFam" id="3.20.20.140:FF:000005">
    <property type="entry name" value="TatD family hydrolase"/>
    <property type="match status" value="1"/>
</dbReference>
<name>A0A2M6Z285_9BACT</name>
<dbReference type="Gene3D" id="3.20.20.140">
    <property type="entry name" value="Metal-dependent hydrolases"/>
    <property type="match status" value="1"/>
</dbReference>